<keyword evidence="4 6" id="KW-1133">Transmembrane helix</keyword>
<dbReference type="GO" id="GO:0036376">
    <property type="term" value="P:sodium ion export across plasma membrane"/>
    <property type="evidence" value="ECO:0007669"/>
    <property type="project" value="InterPro"/>
</dbReference>
<dbReference type="GO" id="GO:0015081">
    <property type="term" value="F:sodium ion transmembrane transporter activity"/>
    <property type="evidence" value="ECO:0007669"/>
    <property type="project" value="InterPro"/>
</dbReference>
<proteinExistence type="predicted"/>
<evidence type="ECO:0000313" key="8">
    <source>
        <dbReference type="Proteomes" id="UP000315010"/>
    </source>
</evidence>
<dbReference type="InterPro" id="IPR005899">
    <property type="entry name" value="Na_pump_deCOase"/>
</dbReference>
<name>A0A5C5Z3K4_9BACT</name>
<reference evidence="7 8" key="1">
    <citation type="submission" date="2019-02" db="EMBL/GenBank/DDBJ databases">
        <title>Deep-cultivation of Planctomycetes and their phenomic and genomic characterization uncovers novel biology.</title>
        <authorList>
            <person name="Wiegand S."/>
            <person name="Jogler M."/>
            <person name="Boedeker C."/>
            <person name="Pinto D."/>
            <person name="Vollmers J."/>
            <person name="Rivas-Marin E."/>
            <person name="Kohn T."/>
            <person name="Peeters S.H."/>
            <person name="Heuer A."/>
            <person name="Rast P."/>
            <person name="Oberbeckmann S."/>
            <person name="Bunk B."/>
            <person name="Jeske O."/>
            <person name="Meyerdierks A."/>
            <person name="Storesund J.E."/>
            <person name="Kallscheuer N."/>
            <person name="Luecker S."/>
            <person name="Lage O.M."/>
            <person name="Pohl T."/>
            <person name="Merkel B.J."/>
            <person name="Hornburger P."/>
            <person name="Mueller R.-W."/>
            <person name="Bruemmer F."/>
            <person name="Labrenz M."/>
            <person name="Spormann A.M."/>
            <person name="Op Den Camp H."/>
            <person name="Overmann J."/>
            <person name="Amann R."/>
            <person name="Jetten M.S.M."/>
            <person name="Mascher T."/>
            <person name="Medema M.H."/>
            <person name="Devos D.P."/>
            <person name="Kaster A.-K."/>
            <person name="Ovreas L."/>
            <person name="Rohde M."/>
            <person name="Galperin M.Y."/>
            <person name="Jogler C."/>
        </authorList>
    </citation>
    <scope>NUCLEOTIDE SEQUENCE [LARGE SCALE GENOMIC DNA]</scope>
    <source>
        <strain evidence="7 8">CA13</strain>
    </source>
</reference>
<keyword evidence="2" id="KW-1003">Cell membrane</keyword>
<dbReference type="Pfam" id="PF04277">
    <property type="entry name" value="OAD_gamma"/>
    <property type="match status" value="1"/>
</dbReference>
<evidence type="ECO:0000256" key="6">
    <source>
        <dbReference type="SAM" id="Phobius"/>
    </source>
</evidence>
<dbReference type="EMBL" id="SJPJ01000001">
    <property type="protein sequence ID" value="TWT81918.1"/>
    <property type="molecule type" value="Genomic_DNA"/>
</dbReference>
<evidence type="ECO:0000256" key="4">
    <source>
        <dbReference type="ARBA" id="ARBA00022989"/>
    </source>
</evidence>
<comment type="caution">
    <text evidence="7">The sequence shown here is derived from an EMBL/GenBank/DDBJ whole genome shotgun (WGS) entry which is preliminary data.</text>
</comment>
<evidence type="ECO:0000256" key="2">
    <source>
        <dbReference type="ARBA" id="ARBA00022475"/>
    </source>
</evidence>
<comment type="subcellular location">
    <subcellularLocation>
        <location evidence="1">Cell membrane</location>
    </subcellularLocation>
</comment>
<keyword evidence="5 6" id="KW-0472">Membrane</keyword>
<protein>
    <submittedName>
        <fullName evidence="7">Oxaloacetate decarboxylase subunit gamma</fullName>
    </submittedName>
</protein>
<evidence type="ECO:0000256" key="3">
    <source>
        <dbReference type="ARBA" id="ARBA00022692"/>
    </source>
</evidence>
<gene>
    <name evidence="7" type="ORF">CA13_33730</name>
</gene>
<dbReference type="AlphaFoldDB" id="A0A5C5Z3K4"/>
<dbReference type="GO" id="GO:0005886">
    <property type="term" value="C:plasma membrane"/>
    <property type="evidence" value="ECO:0007669"/>
    <property type="project" value="UniProtKB-SubCell"/>
</dbReference>
<accession>A0A5C5Z3K4</accession>
<keyword evidence="8" id="KW-1185">Reference proteome</keyword>
<evidence type="ECO:0000256" key="1">
    <source>
        <dbReference type="ARBA" id="ARBA00004236"/>
    </source>
</evidence>
<keyword evidence="3 6" id="KW-0812">Transmembrane</keyword>
<evidence type="ECO:0000256" key="5">
    <source>
        <dbReference type="ARBA" id="ARBA00023136"/>
    </source>
</evidence>
<sequence>MEQLMIAFIGMTGVYVFLSVLVGAIELITHLFPPSEKQPVSAGDTLSSPQRSDKQVVAVIQAAVTAFEADRRS</sequence>
<organism evidence="7 8">
    <name type="scientific">Novipirellula herctigrandis</name>
    <dbReference type="NCBI Taxonomy" id="2527986"/>
    <lineage>
        <taxon>Bacteria</taxon>
        <taxon>Pseudomonadati</taxon>
        <taxon>Planctomycetota</taxon>
        <taxon>Planctomycetia</taxon>
        <taxon>Pirellulales</taxon>
        <taxon>Pirellulaceae</taxon>
        <taxon>Novipirellula</taxon>
    </lineage>
</organism>
<feature type="transmembrane region" description="Helical" evidence="6">
    <location>
        <begin position="6"/>
        <end position="28"/>
    </location>
</feature>
<dbReference type="Proteomes" id="UP000315010">
    <property type="component" value="Unassembled WGS sequence"/>
</dbReference>
<evidence type="ECO:0000313" key="7">
    <source>
        <dbReference type="EMBL" id="TWT81918.1"/>
    </source>
</evidence>